<evidence type="ECO:0000313" key="11">
    <source>
        <dbReference type="EMBL" id="GLR87935.1"/>
    </source>
</evidence>
<evidence type="ECO:0000256" key="2">
    <source>
        <dbReference type="ARBA" id="ARBA00008240"/>
    </source>
</evidence>
<feature type="transmembrane region" description="Helical" evidence="9">
    <location>
        <begin position="335"/>
        <end position="356"/>
    </location>
</feature>
<feature type="transmembrane region" description="Helical" evidence="9">
    <location>
        <begin position="310"/>
        <end position="329"/>
    </location>
</feature>
<dbReference type="InterPro" id="IPR020846">
    <property type="entry name" value="MFS_dom"/>
</dbReference>
<dbReference type="InterPro" id="IPR011701">
    <property type="entry name" value="MFS"/>
</dbReference>
<dbReference type="SUPFAM" id="SSF103473">
    <property type="entry name" value="MFS general substrate transporter"/>
    <property type="match status" value="1"/>
</dbReference>
<comment type="subcellular location">
    <subcellularLocation>
        <location evidence="1">Cell membrane</location>
        <topology evidence="1">Multi-pass membrane protein</topology>
    </subcellularLocation>
</comment>
<organism evidence="11 12">
    <name type="scientific">Bradyrhizobium iriomotense</name>
    <dbReference type="NCBI Taxonomy" id="441950"/>
    <lineage>
        <taxon>Bacteria</taxon>
        <taxon>Pseudomonadati</taxon>
        <taxon>Pseudomonadota</taxon>
        <taxon>Alphaproteobacteria</taxon>
        <taxon>Hyphomicrobiales</taxon>
        <taxon>Nitrobacteraceae</taxon>
        <taxon>Bradyrhizobium</taxon>
    </lineage>
</organism>
<name>A0ABQ6B0U5_9BRAD</name>
<comment type="caution">
    <text evidence="11">The sequence shown here is derived from an EMBL/GenBank/DDBJ whole genome shotgun (WGS) entry which is preliminary data.</text>
</comment>
<evidence type="ECO:0000256" key="6">
    <source>
        <dbReference type="ARBA" id="ARBA00022847"/>
    </source>
</evidence>
<feature type="domain" description="Major facilitator superfamily (MFS) profile" evidence="10">
    <location>
        <begin position="17"/>
        <end position="427"/>
    </location>
</feature>
<keyword evidence="12" id="KW-1185">Reference proteome</keyword>
<dbReference type="InterPro" id="IPR051084">
    <property type="entry name" value="H+-coupled_symporters"/>
</dbReference>
<feature type="transmembrane region" description="Helical" evidence="9">
    <location>
        <begin position="368"/>
        <end position="390"/>
    </location>
</feature>
<protein>
    <submittedName>
        <fullName evidence="11">MFS transporter</fullName>
    </submittedName>
</protein>
<gene>
    <name evidence="11" type="ORF">GCM10007857_46470</name>
</gene>
<comment type="similarity">
    <text evidence="2">Belongs to the major facilitator superfamily. Metabolite:H+ Symporter (MHS) family (TC 2.A.1.6) family.</text>
</comment>
<feature type="transmembrane region" description="Helical" evidence="9">
    <location>
        <begin position="278"/>
        <end position="298"/>
    </location>
</feature>
<evidence type="ECO:0000256" key="3">
    <source>
        <dbReference type="ARBA" id="ARBA00022448"/>
    </source>
</evidence>
<evidence type="ECO:0000256" key="1">
    <source>
        <dbReference type="ARBA" id="ARBA00004651"/>
    </source>
</evidence>
<keyword evidence="5 9" id="KW-0812">Transmembrane</keyword>
<feature type="transmembrane region" description="Helical" evidence="9">
    <location>
        <begin position="402"/>
        <end position="421"/>
    </location>
</feature>
<evidence type="ECO:0000256" key="9">
    <source>
        <dbReference type="SAM" id="Phobius"/>
    </source>
</evidence>
<evidence type="ECO:0000259" key="10">
    <source>
        <dbReference type="PROSITE" id="PS50850"/>
    </source>
</evidence>
<dbReference type="PANTHER" id="PTHR43528">
    <property type="entry name" value="ALPHA-KETOGLUTARATE PERMEASE"/>
    <property type="match status" value="1"/>
</dbReference>
<keyword evidence="4" id="KW-1003">Cell membrane</keyword>
<dbReference type="Pfam" id="PF07690">
    <property type="entry name" value="MFS_1"/>
    <property type="match status" value="1"/>
</dbReference>
<dbReference type="PROSITE" id="PS00217">
    <property type="entry name" value="SUGAR_TRANSPORT_2"/>
    <property type="match status" value="1"/>
</dbReference>
<evidence type="ECO:0000313" key="12">
    <source>
        <dbReference type="Proteomes" id="UP001156905"/>
    </source>
</evidence>
<evidence type="ECO:0000256" key="7">
    <source>
        <dbReference type="ARBA" id="ARBA00022989"/>
    </source>
</evidence>
<keyword evidence="7 9" id="KW-1133">Transmembrane helix</keyword>
<dbReference type="PROSITE" id="PS50850">
    <property type="entry name" value="MFS"/>
    <property type="match status" value="1"/>
</dbReference>
<feature type="transmembrane region" description="Helical" evidence="9">
    <location>
        <begin position="88"/>
        <end position="107"/>
    </location>
</feature>
<dbReference type="RefSeq" id="WP_284269031.1">
    <property type="nucleotide sequence ID" value="NZ_BSOW01000016.1"/>
</dbReference>
<dbReference type="InterPro" id="IPR005829">
    <property type="entry name" value="Sugar_transporter_CS"/>
</dbReference>
<evidence type="ECO:0000256" key="4">
    <source>
        <dbReference type="ARBA" id="ARBA00022475"/>
    </source>
</evidence>
<evidence type="ECO:0000256" key="8">
    <source>
        <dbReference type="ARBA" id="ARBA00023136"/>
    </source>
</evidence>
<dbReference type="Proteomes" id="UP001156905">
    <property type="component" value="Unassembled WGS sequence"/>
</dbReference>
<reference evidence="12" key="1">
    <citation type="journal article" date="2019" name="Int. J. Syst. Evol. Microbiol.">
        <title>The Global Catalogue of Microorganisms (GCM) 10K type strain sequencing project: providing services to taxonomists for standard genome sequencing and annotation.</title>
        <authorList>
            <consortium name="The Broad Institute Genomics Platform"/>
            <consortium name="The Broad Institute Genome Sequencing Center for Infectious Disease"/>
            <person name="Wu L."/>
            <person name="Ma J."/>
        </authorList>
    </citation>
    <scope>NUCLEOTIDE SEQUENCE [LARGE SCALE GENOMIC DNA]</scope>
    <source>
        <strain evidence="12">NBRC 102520</strain>
    </source>
</reference>
<sequence length="430" mass="45029">MSMTLAASVETPSRFRLIAAVSIGNALEYFDLTLFTFFAVTIGKLVFPTQAPGTQILLSLGIYGTGYCARPIGGLVIGAYGDRRGRKAAVNLTLVLMALGTAMIGLTPTYEQAGLLAPFVVLAGRLLQGFSAGGETGASTTLLAESAPANERGFFASWQSASQGLAVMLGAGVVWLLSVSLSPEIMTSWGWRIPFLCGIGIVPVGLYLRRAVEETLEPATARATAPHNPVGDVVRLHWSSVLWALLGMLGANASYVILNLYMPTYGVRELGLSPASTSAAAMVGGACMLLFSPIGGVLTDRFGRKTFLVLSRVLVIVLTYPAFLLLTAAPSTAGLLLIIAVMSAIQGLGSGFFIALTENFPKNVRVTGFSSVYALGVMLSGGFGQLIVTWLIEVTGSKLAPAFYVIAIGAASLIGILNLNYRTGREETGA</sequence>
<accession>A0ABQ6B0U5</accession>
<dbReference type="InterPro" id="IPR036259">
    <property type="entry name" value="MFS_trans_sf"/>
</dbReference>
<keyword evidence="3" id="KW-0813">Transport</keyword>
<dbReference type="Gene3D" id="1.20.1250.20">
    <property type="entry name" value="MFS general substrate transporter like domains"/>
    <property type="match status" value="2"/>
</dbReference>
<keyword evidence="6" id="KW-0769">Symport</keyword>
<feature type="transmembrane region" description="Helical" evidence="9">
    <location>
        <begin position="154"/>
        <end position="177"/>
    </location>
</feature>
<feature type="transmembrane region" description="Helical" evidence="9">
    <location>
        <begin position="17"/>
        <end position="40"/>
    </location>
</feature>
<feature type="transmembrane region" description="Helical" evidence="9">
    <location>
        <begin position="60"/>
        <end position="81"/>
    </location>
</feature>
<feature type="transmembrane region" description="Helical" evidence="9">
    <location>
        <begin position="241"/>
        <end position="258"/>
    </location>
</feature>
<dbReference type="EMBL" id="BSOW01000016">
    <property type="protein sequence ID" value="GLR87935.1"/>
    <property type="molecule type" value="Genomic_DNA"/>
</dbReference>
<keyword evidence="8 9" id="KW-0472">Membrane</keyword>
<proteinExistence type="inferred from homology"/>
<dbReference type="PANTHER" id="PTHR43528:SF3">
    <property type="entry name" value="CITRATE-PROTON SYMPORTER"/>
    <property type="match status" value="1"/>
</dbReference>
<evidence type="ECO:0000256" key="5">
    <source>
        <dbReference type="ARBA" id="ARBA00022692"/>
    </source>
</evidence>